<organism evidence="1 2">
    <name type="scientific">Paenibacillus alvei</name>
    <name type="common">Bacillus alvei</name>
    <dbReference type="NCBI Taxonomy" id="44250"/>
    <lineage>
        <taxon>Bacteria</taxon>
        <taxon>Bacillati</taxon>
        <taxon>Bacillota</taxon>
        <taxon>Bacilli</taxon>
        <taxon>Bacillales</taxon>
        <taxon>Paenibacillaceae</taxon>
        <taxon>Paenibacillus</taxon>
    </lineage>
</organism>
<dbReference type="EMBL" id="JAMDNP010000001">
    <property type="protein sequence ID" value="MCY9758962.1"/>
    <property type="molecule type" value="Genomic_DNA"/>
</dbReference>
<keyword evidence="2" id="KW-1185">Reference proteome</keyword>
<protein>
    <submittedName>
        <fullName evidence="1">Uncharacterized protein</fullName>
    </submittedName>
</protein>
<gene>
    <name evidence="1" type="ORF">M5X12_00100</name>
</gene>
<name>A0ABT4GQN5_PAEAL</name>
<dbReference type="RefSeq" id="WP_268600592.1">
    <property type="nucleotide sequence ID" value="NZ_JAMDNP010000001.1"/>
</dbReference>
<sequence>MDKQTINHPPRKHVTEDLKAELGIDLWWFTLAEDLGVLLNEAVSAGMPPEIAQEAYKDVVAKALPSAMSVKGKENKDKRIETESWVCMTCKSKFAIPKDRVDGQRCFRCEGPIMPVNTRARIYQELLREGDWQ</sequence>
<evidence type="ECO:0000313" key="1">
    <source>
        <dbReference type="EMBL" id="MCY9758962.1"/>
    </source>
</evidence>
<reference evidence="1 2" key="1">
    <citation type="submission" date="2022-05" db="EMBL/GenBank/DDBJ databases">
        <title>Genome Sequencing of Bee-Associated Microbes.</title>
        <authorList>
            <person name="Dunlap C."/>
        </authorList>
    </citation>
    <scope>NUCLEOTIDE SEQUENCE [LARGE SCALE GENOMIC DNA]</scope>
    <source>
        <strain evidence="1 2">NRRL B-04010</strain>
    </source>
</reference>
<accession>A0ABT4GQN5</accession>
<proteinExistence type="predicted"/>
<evidence type="ECO:0000313" key="2">
    <source>
        <dbReference type="Proteomes" id="UP001527181"/>
    </source>
</evidence>
<comment type="caution">
    <text evidence="1">The sequence shown here is derived from an EMBL/GenBank/DDBJ whole genome shotgun (WGS) entry which is preliminary data.</text>
</comment>
<dbReference type="Proteomes" id="UP001527181">
    <property type="component" value="Unassembled WGS sequence"/>
</dbReference>